<feature type="compositionally biased region" description="Basic residues" evidence="1">
    <location>
        <begin position="36"/>
        <end position="105"/>
    </location>
</feature>
<protein>
    <submittedName>
        <fullName evidence="2">Uncharacterized protein</fullName>
    </submittedName>
</protein>
<proteinExistence type="predicted"/>
<comment type="caution">
    <text evidence="2">The sequence shown here is derived from an EMBL/GenBank/DDBJ whole genome shotgun (WGS) entry which is preliminary data.</text>
</comment>
<accession>A0A844GHF7</accession>
<reference evidence="2 3" key="1">
    <citation type="submission" date="2019-11" db="EMBL/GenBank/DDBJ databases">
        <title>Draft genome sequence of Paludibacterium sp. dN18-1.</title>
        <authorList>
            <person name="Im W.-T."/>
        </authorList>
    </citation>
    <scope>NUCLEOTIDE SEQUENCE [LARGE SCALE GENOMIC DNA]</scope>
    <source>
        <strain evidence="3">dN 18-1</strain>
    </source>
</reference>
<name>A0A844GHF7_9NEIS</name>
<sequence length="105" mass="11879">MAEPEDTPLPGDMQPPPSMVKSKKHANASNMSATHRAQKHSVHRGKIKSHRRGQPKLAARHVRSTKHLHQGKKNLITHKKAVKPVKHHKIKQLHGKQHAKHKKAK</sequence>
<dbReference type="Proteomes" id="UP000446658">
    <property type="component" value="Unassembled WGS sequence"/>
</dbReference>
<evidence type="ECO:0000313" key="2">
    <source>
        <dbReference type="EMBL" id="MTD33925.1"/>
    </source>
</evidence>
<dbReference type="RefSeq" id="WP_230371110.1">
    <property type="nucleotide sequence ID" value="NZ_WLYX01000001.1"/>
</dbReference>
<gene>
    <name evidence="2" type="ORF">GKE73_15880</name>
</gene>
<feature type="region of interest" description="Disordered" evidence="1">
    <location>
        <begin position="1"/>
        <end position="105"/>
    </location>
</feature>
<dbReference type="AlphaFoldDB" id="A0A844GHF7"/>
<evidence type="ECO:0000313" key="3">
    <source>
        <dbReference type="Proteomes" id="UP000446658"/>
    </source>
</evidence>
<organism evidence="2 3">
    <name type="scientific">Paludibacterium denitrificans</name>
    <dbReference type="NCBI Taxonomy" id="2675226"/>
    <lineage>
        <taxon>Bacteria</taxon>
        <taxon>Pseudomonadati</taxon>
        <taxon>Pseudomonadota</taxon>
        <taxon>Betaproteobacteria</taxon>
        <taxon>Neisseriales</taxon>
        <taxon>Chromobacteriaceae</taxon>
        <taxon>Paludibacterium</taxon>
    </lineage>
</organism>
<evidence type="ECO:0000256" key="1">
    <source>
        <dbReference type="SAM" id="MobiDB-lite"/>
    </source>
</evidence>
<dbReference type="EMBL" id="WLYX01000001">
    <property type="protein sequence ID" value="MTD33925.1"/>
    <property type="molecule type" value="Genomic_DNA"/>
</dbReference>
<keyword evidence="3" id="KW-1185">Reference proteome</keyword>